<keyword evidence="2" id="KW-0472">Membrane</keyword>
<protein>
    <recommendedName>
        <fullName evidence="5">Sugar phosphate transporter domain-containing protein</fullName>
    </recommendedName>
</protein>
<feature type="transmembrane region" description="Helical" evidence="2">
    <location>
        <begin position="268"/>
        <end position="284"/>
    </location>
</feature>
<feature type="transmembrane region" description="Helical" evidence="2">
    <location>
        <begin position="417"/>
        <end position="434"/>
    </location>
</feature>
<feature type="transmembrane region" description="Helical" evidence="2">
    <location>
        <begin position="296"/>
        <end position="316"/>
    </location>
</feature>
<feature type="transmembrane region" description="Helical" evidence="2">
    <location>
        <begin position="332"/>
        <end position="352"/>
    </location>
</feature>
<keyword evidence="2" id="KW-1133">Transmembrane helix</keyword>
<evidence type="ECO:0000256" key="3">
    <source>
        <dbReference type="SAM" id="SignalP"/>
    </source>
</evidence>
<feature type="transmembrane region" description="Helical" evidence="2">
    <location>
        <begin position="394"/>
        <end position="411"/>
    </location>
</feature>
<name>A0A7S4PYB4_9DINO</name>
<evidence type="ECO:0000313" key="4">
    <source>
        <dbReference type="EMBL" id="CAE4566347.1"/>
    </source>
</evidence>
<feature type="signal peptide" evidence="3">
    <location>
        <begin position="1"/>
        <end position="28"/>
    </location>
</feature>
<dbReference type="AlphaFoldDB" id="A0A7S4PYB4"/>
<feature type="region of interest" description="Disordered" evidence="1">
    <location>
        <begin position="138"/>
        <end position="162"/>
    </location>
</feature>
<dbReference type="EMBL" id="HBNR01009068">
    <property type="protein sequence ID" value="CAE4566347.1"/>
    <property type="molecule type" value="Transcribed_RNA"/>
</dbReference>
<evidence type="ECO:0000256" key="1">
    <source>
        <dbReference type="SAM" id="MobiDB-lite"/>
    </source>
</evidence>
<evidence type="ECO:0000256" key="2">
    <source>
        <dbReference type="SAM" id="Phobius"/>
    </source>
</evidence>
<sequence>MAPATAGSPRGILLAVLSWACVGPAAEAVAAAAAKTAAVGVEAGAGTPTAAAASNATAGAAELPAAAPGSGGRRGRRLKGRREAASLRLAVFDEAAGAFVPEIRAAEAPLPKRLPEGAEHLDRPSAAVVALREFLPAASSQTPAESGSPRARKHWPGLGVPEGAKTDGSGGVSFVHDPFNPFSSLNPYAANPFVKNPFTRNPYDNSSQEAREPFVHVRMDWSHNVTHLKVDIATPNIIVSVYLLMFVPIAMAWVAMYHYGFQDRHYKIILAITLCSMIIGQDLVNQSLSALMSSPTAITAIQALAMTIITAVWTLVSETEKPTLSLASAKPLVKWFLVAVLFAVYQLVNHLVSYLCSLSERTVFLNLCPVFTLVFEMTLLPSSLRPKASFIQRMSLCAMVLGAVLFSLQYPDFTPSGILSAVVLVLVLLPYRVIQRWLLVDCMELSVPLLAFYDGLILLFPAWAITYAKQDEFWRTWETWFLNPSITVMLALSWMTFTGAHVCALYMLRLGSATNYLVLNNLSGFIVVFEGIAFFGDKVVQAPLVFAGIAISLCSGLCYAVETHSRTEAPSSSEIVKESETSQP</sequence>
<proteinExistence type="predicted"/>
<feature type="transmembrane region" description="Helical" evidence="2">
    <location>
        <begin position="515"/>
        <end position="536"/>
    </location>
</feature>
<keyword evidence="3" id="KW-0732">Signal</keyword>
<feature type="transmembrane region" description="Helical" evidence="2">
    <location>
        <begin position="364"/>
        <end position="382"/>
    </location>
</feature>
<feature type="transmembrane region" description="Helical" evidence="2">
    <location>
        <begin position="446"/>
        <end position="466"/>
    </location>
</feature>
<feature type="transmembrane region" description="Helical" evidence="2">
    <location>
        <begin position="237"/>
        <end position="256"/>
    </location>
</feature>
<reference evidence="4" key="1">
    <citation type="submission" date="2021-01" db="EMBL/GenBank/DDBJ databases">
        <authorList>
            <person name="Corre E."/>
            <person name="Pelletier E."/>
            <person name="Niang G."/>
            <person name="Scheremetjew M."/>
            <person name="Finn R."/>
            <person name="Kale V."/>
            <person name="Holt S."/>
            <person name="Cochrane G."/>
            <person name="Meng A."/>
            <person name="Brown T."/>
            <person name="Cohen L."/>
        </authorList>
    </citation>
    <scope>NUCLEOTIDE SEQUENCE</scope>
    <source>
        <strain evidence="4">CCMP3105</strain>
    </source>
</reference>
<organism evidence="4">
    <name type="scientific">Alexandrium monilatum</name>
    <dbReference type="NCBI Taxonomy" id="311494"/>
    <lineage>
        <taxon>Eukaryota</taxon>
        <taxon>Sar</taxon>
        <taxon>Alveolata</taxon>
        <taxon>Dinophyceae</taxon>
        <taxon>Gonyaulacales</taxon>
        <taxon>Pyrocystaceae</taxon>
        <taxon>Alexandrium</taxon>
    </lineage>
</organism>
<keyword evidence="2" id="KW-0812">Transmembrane</keyword>
<feature type="transmembrane region" description="Helical" evidence="2">
    <location>
        <begin position="542"/>
        <end position="561"/>
    </location>
</feature>
<feature type="transmembrane region" description="Helical" evidence="2">
    <location>
        <begin position="486"/>
        <end position="508"/>
    </location>
</feature>
<feature type="chain" id="PRO_5030883443" description="Sugar phosphate transporter domain-containing protein" evidence="3">
    <location>
        <begin position="29"/>
        <end position="584"/>
    </location>
</feature>
<gene>
    <name evidence="4" type="ORF">AMON00008_LOCUS5966</name>
</gene>
<evidence type="ECO:0008006" key="5">
    <source>
        <dbReference type="Google" id="ProtNLM"/>
    </source>
</evidence>
<accession>A0A7S4PYB4</accession>